<dbReference type="EMBL" id="SJTH01000002">
    <property type="protein sequence ID" value="TCJ06180.1"/>
    <property type="molecule type" value="Genomic_DNA"/>
</dbReference>
<evidence type="ECO:0000313" key="2">
    <source>
        <dbReference type="Proteomes" id="UP000293846"/>
    </source>
</evidence>
<sequence>MKEELIQEVLDKLKNGELTEYYVSKEDFLPIQNVLVKRADFKYFRGIAKRGGDVLYRYMESPRS</sequence>
<dbReference type="STRING" id="1742358.GCA_001439605_01389"/>
<reference evidence="1 2" key="1">
    <citation type="submission" date="2019-03" db="EMBL/GenBank/DDBJ databases">
        <authorList>
            <person name="Jensen L."/>
            <person name="Storgaard J."/>
            <person name="Sulaj E."/>
            <person name="Schramm A."/>
            <person name="Marshall I.P.G."/>
        </authorList>
    </citation>
    <scope>NUCLEOTIDE SEQUENCE [LARGE SCALE GENOMIC DNA]</scope>
    <source>
        <strain evidence="1 2">2017H2G3</strain>
    </source>
</reference>
<protein>
    <recommendedName>
        <fullName evidence="3">Abortive phage infection protein</fullName>
    </recommendedName>
</protein>
<dbReference type="OrthoDB" id="2455488at2"/>
<name>A0A4R1B453_9BACI</name>
<evidence type="ECO:0000313" key="1">
    <source>
        <dbReference type="EMBL" id="TCJ06180.1"/>
    </source>
</evidence>
<gene>
    <name evidence="1" type="ORF">E0Y62_02800</name>
</gene>
<evidence type="ECO:0008006" key="3">
    <source>
        <dbReference type="Google" id="ProtNLM"/>
    </source>
</evidence>
<dbReference type="RefSeq" id="WP_131235945.1">
    <property type="nucleotide sequence ID" value="NZ_JARMQE010000019.1"/>
</dbReference>
<organism evidence="1 2">
    <name type="scientific">Cytobacillus praedii</name>
    <dbReference type="NCBI Taxonomy" id="1742358"/>
    <lineage>
        <taxon>Bacteria</taxon>
        <taxon>Bacillati</taxon>
        <taxon>Bacillota</taxon>
        <taxon>Bacilli</taxon>
        <taxon>Bacillales</taxon>
        <taxon>Bacillaceae</taxon>
        <taxon>Cytobacillus</taxon>
    </lineage>
</organism>
<accession>A0A4R1B453</accession>
<proteinExistence type="predicted"/>
<keyword evidence="2" id="KW-1185">Reference proteome</keyword>
<dbReference type="Proteomes" id="UP000293846">
    <property type="component" value="Unassembled WGS sequence"/>
</dbReference>
<comment type="caution">
    <text evidence="1">The sequence shown here is derived from an EMBL/GenBank/DDBJ whole genome shotgun (WGS) entry which is preliminary data.</text>
</comment>
<dbReference type="AlphaFoldDB" id="A0A4R1B453"/>